<evidence type="ECO:0000259" key="6">
    <source>
        <dbReference type="Pfam" id="PF08240"/>
    </source>
</evidence>
<accession>A0A448YQ52</accession>
<dbReference type="STRING" id="13370.A0A448YQ52"/>
<comment type="similarity">
    <text evidence="2">Belongs to the zinc-containing alcohol dehydrogenase family.</text>
</comment>
<comment type="cofactor">
    <cofactor evidence="1">
        <name>Zn(2+)</name>
        <dbReference type="ChEBI" id="CHEBI:29105"/>
    </cofactor>
</comment>
<keyword evidence="3" id="KW-0479">Metal-binding</keyword>
<keyword evidence="8" id="KW-1185">Reference proteome</keyword>
<dbReference type="SUPFAM" id="SSF51735">
    <property type="entry name" value="NAD(P)-binding Rossmann-fold domains"/>
    <property type="match status" value="1"/>
</dbReference>
<dbReference type="SUPFAM" id="SSF50129">
    <property type="entry name" value="GroES-like"/>
    <property type="match status" value="1"/>
</dbReference>
<reference evidence="7 8" key="1">
    <citation type="submission" date="2018-12" db="EMBL/GenBank/DDBJ databases">
        <authorList>
            <person name="Tiukova I."/>
            <person name="Dainat J."/>
        </authorList>
    </citation>
    <scope>NUCLEOTIDE SEQUENCE [LARGE SCALE GENOMIC DNA]</scope>
</reference>
<dbReference type="Gene3D" id="3.40.50.720">
    <property type="entry name" value="NAD(P)-binding Rossmann-like Domain"/>
    <property type="match status" value="1"/>
</dbReference>
<dbReference type="PANTHER" id="PTHR42813:SF4">
    <property type="entry name" value="NADP-DEPENDENT ISOPROPANOL DEHYDROGENASE"/>
    <property type="match status" value="1"/>
</dbReference>
<dbReference type="AlphaFoldDB" id="A0A448YQ52"/>
<feature type="domain" description="Alcohol dehydrogenase-like C-terminal" evidence="5">
    <location>
        <begin position="190"/>
        <end position="316"/>
    </location>
</feature>
<dbReference type="Pfam" id="PF00107">
    <property type="entry name" value="ADH_zinc_N"/>
    <property type="match status" value="1"/>
</dbReference>
<proteinExistence type="inferred from homology"/>
<gene>
    <name evidence="7" type="ORF">BRENAR_LOCUS3699</name>
</gene>
<keyword evidence="4" id="KW-0862">Zinc</keyword>
<evidence type="ECO:0000313" key="7">
    <source>
        <dbReference type="EMBL" id="VEU22968.1"/>
    </source>
</evidence>
<evidence type="ECO:0000256" key="4">
    <source>
        <dbReference type="ARBA" id="ARBA00022833"/>
    </source>
</evidence>
<organism evidence="7 8">
    <name type="scientific">Brettanomyces naardenensis</name>
    <name type="common">Yeast</name>
    <dbReference type="NCBI Taxonomy" id="13370"/>
    <lineage>
        <taxon>Eukaryota</taxon>
        <taxon>Fungi</taxon>
        <taxon>Dikarya</taxon>
        <taxon>Ascomycota</taxon>
        <taxon>Saccharomycotina</taxon>
        <taxon>Pichiomycetes</taxon>
        <taxon>Pichiales</taxon>
        <taxon>Pichiaceae</taxon>
        <taxon>Brettanomyces</taxon>
    </lineage>
</organism>
<dbReference type="OrthoDB" id="3941538at2759"/>
<evidence type="ECO:0000256" key="1">
    <source>
        <dbReference type="ARBA" id="ARBA00001947"/>
    </source>
</evidence>
<dbReference type="GO" id="GO:0046872">
    <property type="term" value="F:metal ion binding"/>
    <property type="evidence" value="ECO:0007669"/>
    <property type="project" value="UniProtKB-KW"/>
</dbReference>
<sequence>MMKALTYLKPGLIRYQSVAKPKLLKSTDIIGKTLLTTVCGSDLHFWEGAIPETNELAEKNGSRGIVLGHEGIVRVEQVGSDVKKFKPGDVCIVSCITPCGTCWYCKNGCEAHCIGNDGTSGIILGHEIDGMHAEYVRVPFADNCMYKCPEGVPLDSLLMLSDIFPTSYELGVLDGRVKEGSSVAIIGMGPVGLAALLSAKVLKPDTIIAIDLDDTRLAVAKKLGATYTINPKNTDPVDFVMKLPTKDGRGPGVDTAIECAGSPVTFKMCQDMIATNGTIANVGIQTKPSRLDIERLWFMNVKITMGVVNASSTSQLLKQVVAGELDPSPLITHHFKLSEAEKAYELFRDSANSHAIKVVLTNE</sequence>
<dbReference type="Gene3D" id="3.90.180.10">
    <property type="entry name" value="Medium-chain alcohol dehydrogenases, catalytic domain"/>
    <property type="match status" value="1"/>
</dbReference>
<dbReference type="Pfam" id="PF08240">
    <property type="entry name" value="ADH_N"/>
    <property type="match status" value="1"/>
</dbReference>
<dbReference type="Proteomes" id="UP000290900">
    <property type="component" value="Unassembled WGS sequence"/>
</dbReference>
<evidence type="ECO:0000313" key="8">
    <source>
        <dbReference type="Proteomes" id="UP000290900"/>
    </source>
</evidence>
<dbReference type="PANTHER" id="PTHR42813">
    <property type="entry name" value="ZINC-TYPE ALCOHOL DEHYDROGENASE-LIKE"/>
    <property type="match status" value="1"/>
</dbReference>
<feature type="domain" description="Alcohol dehydrogenase-like N-terminal" evidence="6">
    <location>
        <begin position="32"/>
        <end position="142"/>
    </location>
</feature>
<name>A0A448YQ52_BRENA</name>
<evidence type="ECO:0000259" key="5">
    <source>
        <dbReference type="Pfam" id="PF00107"/>
    </source>
</evidence>
<protein>
    <submittedName>
        <fullName evidence="7">DEKNAAC104112</fullName>
    </submittedName>
</protein>
<evidence type="ECO:0000256" key="2">
    <source>
        <dbReference type="ARBA" id="ARBA00008072"/>
    </source>
</evidence>
<dbReference type="InterPro" id="IPR013154">
    <property type="entry name" value="ADH-like_N"/>
</dbReference>
<evidence type="ECO:0000256" key="3">
    <source>
        <dbReference type="ARBA" id="ARBA00022723"/>
    </source>
</evidence>
<dbReference type="InterPro" id="IPR036291">
    <property type="entry name" value="NAD(P)-bd_dom_sf"/>
</dbReference>
<dbReference type="InterPro" id="IPR013149">
    <property type="entry name" value="ADH-like_C"/>
</dbReference>
<dbReference type="InterPro" id="IPR011032">
    <property type="entry name" value="GroES-like_sf"/>
</dbReference>
<dbReference type="EMBL" id="CAACVR010000034">
    <property type="protein sequence ID" value="VEU22968.1"/>
    <property type="molecule type" value="Genomic_DNA"/>
</dbReference>
<dbReference type="InParanoid" id="A0A448YQ52"/>